<organism evidence="2 3">
    <name type="scientific">Flavonifractor plautii</name>
    <name type="common">Fusobacterium plautii</name>
    <dbReference type="NCBI Taxonomy" id="292800"/>
    <lineage>
        <taxon>Bacteria</taxon>
        <taxon>Bacillati</taxon>
        <taxon>Bacillota</taxon>
        <taxon>Clostridia</taxon>
        <taxon>Eubacteriales</taxon>
        <taxon>Oscillospiraceae</taxon>
        <taxon>Flavonifractor</taxon>
    </lineage>
</organism>
<accession>A0A174E0C1</accession>
<dbReference type="Proteomes" id="UP000095746">
    <property type="component" value="Unassembled WGS sequence"/>
</dbReference>
<dbReference type="AlphaFoldDB" id="A0A174E0C1"/>
<protein>
    <submittedName>
        <fullName evidence="2">Uncharacterized protein</fullName>
    </submittedName>
</protein>
<evidence type="ECO:0000313" key="3">
    <source>
        <dbReference type="Proteomes" id="UP000095746"/>
    </source>
</evidence>
<dbReference type="EMBL" id="CYZT01000072">
    <property type="protein sequence ID" value="CUO31203.1"/>
    <property type="molecule type" value="Genomic_DNA"/>
</dbReference>
<proteinExistence type="predicted"/>
<name>A0A174E0C1_FLAPL</name>
<sequence length="85" mass="9420">MSWEMPLIQSERAKSRSCCSRRNWRPSTRAVRPSTPSRASRNSPANQKGMVFSTSISKTKGCFQVLPFGPPATSRPSSRTRTCTG</sequence>
<gene>
    <name evidence="2" type="ORF">ERS852411_01323</name>
</gene>
<reference evidence="2 3" key="1">
    <citation type="submission" date="2015-09" db="EMBL/GenBank/DDBJ databases">
        <authorList>
            <consortium name="Pathogen Informatics"/>
        </authorList>
    </citation>
    <scope>NUCLEOTIDE SEQUENCE [LARGE SCALE GENOMIC DNA]</scope>
    <source>
        <strain evidence="2 3">2789STDY5608854</strain>
    </source>
</reference>
<evidence type="ECO:0000313" key="2">
    <source>
        <dbReference type="EMBL" id="CUO31203.1"/>
    </source>
</evidence>
<feature type="compositionally biased region" description="Polar residues" evidence="1">
    <location>
        <begin position="34"/>
        <end position="50"/>
    </location>
</feature>
<evidence type="ECO:0000256" key="1">
    <source>
        <dbReference type="SAM" id="MobiDB-lite"/>
    </source>
</evidence>
<feature type="region of interest" description="Disordered" evidence="1">
    <location>
        <begin position="1"/>
        <end position="50"/>
    </location>
</feature>